<keyword evidence="9" id="KW-1185">Reference proteome</keyword>
<evidence type="ECO:0000256" key="5">
    <source>
        <dbReference type="ARBA" id="ARBA00023306"/>
    </source>
</evidence>
<keyword evidence="4" id="KW-0833">Ubl conjugation pathway</keyword>
<feature type="domain" description="Anaphase-promoting complex subunit 4-like WD40" evidence="7">
    <location>
        <begin position="19"/>
        <end position="106"/>
    </location>
</feature>
<organism evidence="9 10">
    <name type="scientific">Galendromus occidentalis</name>
    <name type="common">western predatory mite</name>
    <dbReference type="NCBI Taxonomy" id="34638"/>
    <lineage>
        <taxon>Eukaryota</taxon>
        <taxon>Metazoa</taxon>
        <taxon>Ecdysozoa</taxon>
        <taxon>Arthropoda</taxon>
        <taxon>Chelicerata</taxon>
        <taxon>Arachnida</taxon>
        <taxon>Acari</taxon>
        <taxon>Parasitiformes</taxon>
        <taxon>Mesostigmata</taxon>
        <taxon>Gamasina</taxon>
        <taxon>Phytoseioidea</taxon>
        <taxon>Phytoseiidae</taxon>
        <taxon>Typhlodrominae</taxon>
        <taxon>Galendromus</taxon>
    </lineage>
</organism>
<evidence type="ECO:0000259" key="8">
    <source>
        <dbReference type="Pfam" id="PF12896"/>
    </source>
</evidence>
<dbReference type="GO" id="GO:0070979">
    <property type="term" value="P:protein K11-linked ubiquitination"/>
    <property type="evidence" value="ECO:0007669"/>
    <property type="project" value="TreeGrafter"/>
</dbReference>
<feature type="region of interest" description="Disordered" evidence="6">
    <location>
        <begin position="650"/>
        <end position="677"/>
    </location>
</feature>
<dbReference type="InterPro" id="IPR015943">
    <property type="entry name" value="WD40/YVTN_repeat-like_dom_sf"/>
</dbReference>
<sequence>MAPFQQLDDKTLPGYVTRMIWSPKMDLLALAFESGEVVVHRHKWQKVWSRPKPEDGVRVTALSWKPDGLNLIIAYSDCHFELVHVESGESLYSINTDDSVLNFNWILDETRTSVRDVPNAEDCPPRLELFKKFKDPPPPDNLPLTMMICVFREMLLLSLHGILPCGVIRAPDLYCAAINQDASRIYAFDKGGHYVMLKTDLLKSKLDQLHTMAYFNREMEYLQDYLNAAISLLKESWDDVILEMDTKLLNFSQGQTLQDDLMELIVFGTLSEPLRDILLHKVTPKGLNKLSFSVEASYTYLAKIIFTNVLPACQRLFYQIHQIKGLALWTECHGCNLSIETLESISRAIRQLMLKVYEVQEVATWNIGNLKAFFRWLHATVVSLSDDANTDDTQVQLAGDLAKVSAYLTSARGNDLALDQVGQYFQDKPLDTPIKEFGIPELRRIGWSVHRKETSLIQEYENFKKVMKQLFQGLGSGFVRDVHPERITGPLAIGEDCVFSQLVSEADVHTCILPTVGSQYMVIFKNETFCVLKFGAFFSTPLASDGDQLKSIVSAQMYSQTVVTLVLRDGNTTILAQFPLDRVESPHWRNVSDLQDDWRNMALDAGAFIDKMNHRILENCCPGEQILAVSGPRKLCCVRVSGRRMRLLEMDVSDDEDDDEDDDQLHIEAEGESDDDA</sequence>
<dbReference type="GO" id="GO:0034399">
    <property type="term" value="C:nuclear periphery"/>
    <property type="evidence" value="ECO:0007669"/>
    <property type="project" value="TreeGrafter"/>
</dbReference>
<evidence type="ECO:0000256" key="6">
    <source>
        <dbReference type="SAM" id="MobiDB-lite"/>
    </source>
</evidence>
<dbReference type="GO" id="GO:0005680">
    <property type="term" value="C:anaphase-promoting complex"/>
    <property type="evidence" value="ECO:0007669"/>
    <property type="project" value="InterPro"/>
</dbReference>
<dbReference type="RefSeq" id="XP_003742085.1">
    <property type="nucleotide sequence ID" value="XM_003742037.2"/>
</dbReference>
<reference evidence="10" key="1">
    <citation type="submission" date="2025-08" db="UniProtKB">
        <authorList>
            <consortium name="RefSeq"/>
        </authorList>
    </citation>
    <scope>IDENTIFICATION</scope>
</reference>
<dbReference type="Pfam" id="PF12894">
    <property type="entry name" value="ANAPC4_WD40"/>
    <property type="match status" value="1"/>
</dbReference>
<dbReference type="Pfam" id="PF12896">
    <property type="entry name" value="ANAPC4"/>
    <property type="match status" value="1"/>
</dbReference>
<dbReference type="KEGG" id="goe:100898890"/>
<dbReference type="PANTHER" id="PTHR13260">
    <property type="entry name" value="ANAPHASE PROMOTING COMPLEX SUBUNIT 4 APC4"/>
    <property type="match status" value="1"/>
</dbReference>
<name>A0AAJ6VWR0_9ACAR</name>
<gene>
    <name evidence="10" type="primary">LOC100898890</name>
</gene>
<evidence type="ECO:0000313" key="10">
    <source>
        <dbReference type="RefSeq" id="XP_003742085.1"/>
    </source>
</evidence>
<dbReference type="GeneID" id="100898890"/>
<evidence type="ECO:0000256" key="4">
    <source>
        <dbReference type="ARBA" id="ARBA00022786"/>
    </source>
</evidence>
<dbReference type="InterPro" id="IPR024789">
    <property type="entry name" value="APC4"/>
</dbReference>
<dbReference type="GO" id="GO:0031145">
    <property type="term" value="P:anaphase-promoting complex-dependent catabolic process"/>
    <property type="evidence" value="ECO:0007669"/>
    <property type="project" value="InterPro"/>
</dbReference>
<keyword evidence="3" id="KW-0498">Mitosis</keyword>
<dbReference type="Proteomes" id="UP000694867">
    <property type="component" value="Unplaced"/>
</dbReference>
<dbReference type="InterPro" id="IPR024977">
    <property type="entry name" value="Apc4-like_WD40_dom"/>
</dbReference>
<evidence type="ECO:0000256" key="1">
    <source>
        <dbReference type="ARBA" id="ARBA00016067"/>
    </source>
</evidence>
<dbReference type="AlphaFoldDB" id="A0AAJ6VWR0"/>
<keyword evidence="2" id="KW-0132">Cell division</keyword>
<proteinExistence type="predicted"/>
<keyword evidence="5" id="KW-0131">Cell cycle</keyword>
<evidence type="ECO:0000256" key="3">
    <source>
        <dbReference type="ARBA" id="ARBA00022776"/>
    </source>
</evidence>
<feature type="compositionally biased region" description="Acidic residues" evidence="6">
    <location>
        <begin position="651"/>
        <end position="663"/>
    </location>
</feature>
<dbReference type="InterPro" id="IPR036322">
    <property type="entry name" value="WD40_repeat_dom_sf"/>
</dbReference>
<accession>A0AAJ6VWR0</accession>
<evidence type="ECO:0000256" key="2">
    <source>
        <dbReference type="ARBA" id="ARBA00022618"/>
    </source>
</evidence>
<evidence type="ECO:0000259" key="7">
    <source>
        <dbReference type="Pfam" id="PF12894"/>
    </source>
</evidence>
<dbReference type="CTD" id="31835"/>
<dbReference type="InterPro" id="IPR024790">
    <property type="entry name" value="APC4_long_dom"/>
</dbReference>
<protein>
    <recommendedName>
        <fullName evidence="1">Anaphase-promoting complex subunit 4</fullName>
    </recommendedName>
</protein>
<feature type="domain" description="Anaphase-promoting complex subunit 4 long" evidence="8">
    <location>
        <begin position="193"/>
        <end position="387"/>
    </location>
</feature>
<dbReference type="GO" id="GO:0051301">
    <property type="term" value="P:cell division"/>
    <property type="evidence" value="ECO:0007669"/>
    <property type="project" value="UniProtKB-KW"/>
</dbReference>
<evidence type="ECO:0000313" key="9">
    <source>
        <dbReference type="Proteomes" id="UP000694867"/>
    </source>
</evidence>
<dbReference type="SUPFAM" id="SSF50978">
    <property type="entry name" value="WD40 repeat-like"/>
    <property type="match status" value="1"/>
</dbReference>
<dbReference type="PANTHER" id="PTHR13260:SF0">
    <property type="entry name" value="ANAPHASE-PROMOTING COMPLEX SUBUNIT 4"/>
    <property type="match status" value="1"/>
</dbReference>
<dbReference type="Gene3D" id="2.130.10.10">
    <property type="entry name" value="YVTN repeat-like/Quinoprotein amine dehydrogenase"/>
    <property type="match status" value="1"/>
</dbReference>